<dbReference type="Gene3D" id="1.20.1720.10">
    <property type="entry name" value="Multidrug resistance protein D"/>
    <property type="match status" value="1"/>
</dbReference>
<dbReference type="InterPro" id="IPR020846">
    <property type="entry name" value="MFS_dom"/>
</dbReference>
<evidence type="ECO:0000256" key="2">
    <source>
        <dbReference type="ARBA" id="ARBA00022448"/>
    </source>
</evidence>
<dbReference type="GO" id="GO:0005886">
    <property type="term" value="C:plasma membrane"/>
    <property type="evidence" value="ECO:0007669"/>
    <property type="project" value="UniProtKB-SubCell"/>
</dbReference>
<keyword evidence="2" id="KW-0813">Transport</keyword>
<feature type="transmembrane region" description="Helical" evidence="7">
    <location>
        <begin position="47"/>
        <end position="67"/>
    </location>
</feature>
<organism evidence="9 10">
    <name type="scientific">Enterobacter ludwigii</name>
    <dbReference type="NCBI Taxonomy" id="299767"/>
    <lineage>
        <taxon>Bacteria</taxon>
        <taxon>Pseudomonadati</taxon>
        <taxon>Pseudomonadota</taxon>
        <taxon>Gammaproteobacteria</taxon>
        <taxon>Enterobacterales</taxon>
        <taxon>Enterobacteriaceae</taxon>
        <taxon>Enterobacter</taxon>
        <taxon>Enterobacter cloacae complex</taxon>
    </lineage>
</organism>
<dbReference type="GO" id="GO:0022857">
    <property type="term" value="F:transmembrane transporter activity"/>
    <property type="evidence" value="ECO:0007669"/>
    <property type="project" value="InterPro"/>
</dbReference>
<dbReference type="Proteomes" id="UP001210538">
    <property type="component" value="Chromosome"/>
</dbReference>
<feature type="transmembrane region" description="Helical" evidence="7">
    <location>
        <begin position="280"/>
        <end position="300"/>
    </location>
</feature>
<evidence type="ECO:0000256" key="3">
    <source>
        <dbReference type="ARBA" id="ARBA00022475"/>
    </source>
</evidence>
<protein>
    <submittedName>
        <fullName evidence="9">MFS transporter</fullName>
    </submittedName>
</protein>
<evidence type="ECO:0000313" key="9">
    <source>
        <dbReference type="EMBL" id="WCE14688.1"/>
    </source>
</evidence>
<feature type="transmembrane region" description="Helical" evidence="7">
    <location>
        <begin position="165"/>
        <end position="185"/>
    </location>
</feature>
<keyword evidence="10" id="KW-1185">Reference proteome</keyword>
<keyword evidence="6 7" id="KW-0472">Membrane</keyword>
<feature type="transmembrane region" description="Helical" evidence="7">
    <location>
        <begin position="79"/>
        <end position="98"/>
    </location>
</feature>
<dbReference type="PANTHER" id="PTHR42718">
    <property type="entry name" value="MAJOR FACILITATOR SUPERFAMILY MULTIDRUG TRANSPORTER MFSC"/>
    <property type="match status" value="1"/>
</dbReference>
<dbReference type="SUPFAM" id="SSF103473">
    <property type="entry name" value="MFS general substrate transporter"/>
    <property type="match status" value="1"/>
</dbReference>
<feature type="transmembrane region" description="Helical" evidence="7">
    <location>
        <begin position="377"/>
        <end position="396"/>
    </location>
</feature>
<evidence type="ECO:0000256" key="5">
    <source>
        <dbReference type="ARBA" id="ARBA00022989"/>
    </source>
</evidence>
<evidence type="ECO:0000256" key="4">
    <source>
        <dbReference type="ARBA" id="ARBA00022692"/>
    </source>
</evidence>
<evidence type="ECO:0000259" key="8">
    <source>
        <dbReference type="PROSITE" id="PS50850"/>
    </source>
</evidence>
<dbReference type="PANTHER" id="PTHR42718:SF46">
    <property type="entry name" value="BLR6921 PROTEIN"/>
    <property type="match status" value="1"/>
</dbReference>
<comment type="subcellular location">
    <subcellularLocation>
        <location evidence="1">Cell membrane</location>
        <topology evidence="1">Multi-pass membrane protein</topology>
    </subcellularLocation>
</comment>
<feature type="transmembrane region" description="Helical" evidence="7">
    <location>
        <begin position="306"/>
        <end position="323"/>
    </location>
</feature>
<feature type="transmembrane region" description="Helical" evidence="7">
    <location>
        <begin position="344"/>
        <end position="365"/>
    </location>
</feature>
<feature type="transmembrane region" description="Helical" evidence="7">
    <location>
        <begin position="224"/>
        <end position="243"/>
    </location>
</feature>
<keyword evidence="4 7" id="KW-0812">Transmembrane</keyword>
<proteinExistence type="predicted"/>
<evidence type="ECO:0000256" key="7">
    <source>
        <dbReference type="SAM" id="Phobius"/>
    </source>
</evidence>
<evidence type="ECO:0000256" key="6">
    <source>
        <dbReference type="ARBA" id="ARBA00023136"/>
    </source>
</evidence>
<keyword evidence="3" id="KW-1003">Cell membrane</keyword>
<dbReference type="PROSITE" id="PS50850">
    <property type="entry name" value="MFS"/>
    <property type="match status" value="1"/>
</dbReference>
<feature type="transmembrane region" description="Helical" evidence="7">
    <location>
        <begin position="255"/>
        <end position="273"/>
    </location>
</feature>
<dbReference type="AlphaFoldDB" id="A0AAX3LFE9"/>
<name>A0AAX3LFE9_9ENTR</name>
<dbReference type="Pfam" id="PF07690">
    <property type="entry name" value="MFS_1"/>
    <property type="match status" value="1"/>
</dbReference>
<feature type="domain" description="Major facilitator superfamily (MFS) profile" evidence="8">
    <location>
        <begin position="13"/>
        <end position="400"/>
    </location>
</feature>
<evidence type="ECO:0000256" key="1">
    <source>
        <dbReference type="ARBA" id="ARBA00004651"/>
    </source>
</evidence>
<dbReference type="InterPro" id="IPR036259">
    <property type="entry name" value="MFS_trans_sf"/>
</dbReference>
<keyword evidence="5 7" id="KW-1133">Transmembrane helix</keyword>
<feature type="transmembrane region" description="Helical" evidence="7">
    <location>
        <begin position="104"/>
        <end position="125"/>
    </location>
</feature>
<dbReference type="RefSeq" id="WP_221696911.1">
    <property type="nucleotide sequence ID" value="NZ_CP116347.1"/>
</dbReference>
<dbReference type="EMBL" id="CP116347">
    <property type="protein sequence ID" value="WCE14688.1"/>
    <property type="molecule type" value="Genomic_DNA"/>
</dbReference>
<feature type="transmembrane region" description="Helical" evidence="7">
    <location>
        <begin position="137"/>
        <end position="159"/>
    </location>
</feature>
<reference evidence="9 10" key="1">
    <citation type="submission" date="2023-01" db="EMBL/GenBank/DDBJ databases">
        <title>Genome sequence resource and annotation of Enterobacter ludwigii, an economically important pathogen of seedling wilt with strawberry.</title>
        <authorList>
            <person name="Xie Y."/>
        </authorList>
    </citation>
    <scope>NUCLEOTIDE SEQUENCE [LARGE SCALE GENOMIC DNA]</scope>
    <source>
        <strain evidence="9 10">CM-TZ4</strain>
    </source>
</reference>
<accession>A0AAX3LFE9</accession>
<feature type="transmembrane region" description="Helical" evidence="7">
    <location>
        <begin position="12"/>
        <end position="35"/>
    </location>
</feature>
<gene>
    <name evidence="9" type="ORF">PHA72_07440</name>
</gene>
<dbReference type="InterPro" id="IPR011701">
    <property type="entry name" value="MFS"/>
</dbReference>
<sequence length="405" mass="43658">MRSSQHKLGDITIGIIIVLLVSMGQFNNTLFIPSLPHMSVPLGTSDSLLQLSVTLTLFAFGFSQLIYGPLSDYYGRKPIVTAGLIIFLFGNLVCYQTLSGAVFLTGKVITGLGVGCVGPIARAIIRDLSGGKKLVKMMGVLVMFMSITPAISPLLGGAIQGYLGWRYNFLALSLIAFIFTLFVYVRLPETNSHKHDVDNRLDFSSLIHNYRLVITHGEFLRMSLLNMLGYSAELVFLLSSSFILQDNFKLPPQQFGLIPLLIVPCVMVGNSLVAKLSSFLSVTMICAVGISFVFFGAVLMYSLSKLTVPGVFSFVIPMMIVALGEGIITPSSTARCMDLFGHKAGYAGAAIGAMAMIGAGIIIGLSTFNPLHSSSEVSIALLVISIILLVLCLINFKKNNMEITS</sequence>
<evidence type="ECO:0000313" key="10">
    <source>
        <dbReference type="Proteomes" id="UP001210538"/>
    </source>
</evidence>